<accession>A0ABY6DAI5</accession>
<dbReference type="EMBL" id="CP106738">
    <property type="protein sequence ID" value="UXX82884.1"/>
    <property type="molecule type" value="Genomic_DNA"/>
</dbReference>
<dbReference type="Proteomes" id="UP001064087">
    <property type="component" value="Chromosome"/>
</dbReference>
<gene>
    <name evidence="2" type="ORF">N7U68_17630</name>
</gene>
<organism evidence="2 3">
    <name type="scientific">Roseovarius pelagicus</name>
    <dbReference type="NCBI Taxonomy" id="2980108"/>
    <lineage>
        <taxon>Bacteria</taxon>
        <taxon>Pseudomonadati</taxon>
        <taxon>Pseudomonadota</taxon>
        <taxon>Alphaproteobacteria</taxon>
        <taxon>Rhodobacterales</taxon>
        <taxon>Roseobacteraceae</taxon>
        <taxon>Roseovarius</taxon>
    </lineage>
</organism>
<protein>
    <recommendedName>
        <fullName evidence="4">HdeA/HdeB family protein</fullName>
    </recommendedName>
</protein>
<keyword evidence="3" id="KW-1185">Reference proteome</keyword>
<reference evidence="2" key="1">
    <citation type="submission" date="2022-10" db="EMBL/GenBank/DDBJ databases">
        <title>Roseovarius pelagicus sp. nov., isolated from Arctic seawater.</title>
        <authorList>
            <person name="Hong Y.W."/>
            <person name="Hwang C.Y."/>
        </authorList>
    </citation>
    <scope>NUCLEOTIDE SEQUENCE</scope>
    <source>
        <strain evidence="2">HL-MP18</strain>
    </source>
</reference>
<dbReference type="RefSeq" id="WP_165193363.1">
    <property type="nucleotide sequence ID" value="NZ_CP106738.1"/>
</dbReference>
<evidence type="ECO:0000256" key="1">
    <source>
        <dbReference type="SAM" id="SignalP"/>
    </source>
</evidence>
<feature type="chain" id="PRO_5046054449" description="HdeA/HdeB family protein" evidence="1">
    <location>
        <begin position="21"/>
        <end position="82"/>
    </location>
</feature>
<keyword evidence="1" id="KW-0732">Signal</keyword>
<sequence length="82" mass="9025">MSRFAAILMLCLPLAGWAIADDETGMFEPNIIEIRVAADELAECRQTLSQLEERAVYTDDGTWVPDLFGMADDAETVCVIDA</sequence>
<evidence type="ECO:0000313" key="2">
    <source>
        <dbReference type="EMBL" id="UXX82884.1"/>
    </source>
</evidence>
<evidence type="ECO:0008006" key="4">
    <source>
        <dbReference type="Google" id="ProtNLM"/>
    </source>
</evidence>
<evidence type="ECO:0000313" key="3">
    <source>
        <dbReference type="Proteomes" id="UP001064087"/>
    </source>
</evidence>
<name>A0ABY6DAI5_9RHOB</name>
<feature type="signal peptide" evidence="1">
    <location>
        <begin position="1"/>
        <end position="20"/>
    </location>
</feature>
<proteinExistence type="predicted"/>